<dbReference type="InterPro" id="IPR050624">
    <property type="entry name" value="HTH-type_Tx_Regulator"/>
</dbReference>
<dbReference type="InterPro" id="IPR023772">
    <property type="entry name" value="DNA-bd_HTH_TetR-type_CS"/>
</dbReference>
<dbReference type="SUPFAM" id="SSF46689">
    <property type="entry name" value="Homeodomain-like"/>
    <property type="match status" value="1"/>
</dbReference>
<dbReference type="EMBL" id="PISD01000020">
    <property type="protein sequence ID" value="PKG28991.1"/>
    <property type="molecule type" value="Genomic_DNA"/>
</dbReference>
<dbReference type="Pfam" id="PF00440">
    <property type="entry name" value="TetR_N"/>
    <property type="match status" value="1"/>
</dbReference>
<dbReference type="PRINTS" id="PR00455">
    <property type="entry name" value="HTHTETR"/>
</dbReference>
<dbReference type="InterPro" id="IPR001647">
    <property type="entry name" value="HTH_TetR"/>
</dbReference>
<protein>
    <submittedName>
        <fullName evidence="5">TetR/AcrR family transcriptional regulator</fullName>
    </submittedName>
</protein>
<dbReference type="PANTHER" id="PTHR43479">
    <property type="entry name" value="ACREF/ENVCD OPERON REPRESSOR-RELATED"/>
    <property type="match status" value="1"/>
</dbReference>
<dbReference type="InterPro" id="IPR009057">
    <property type="entry name" value="Homeodomain-like_sf"/>
</dbReference>
<evidence type="ECO:0000256" key="3">
    <source>
        <dbReference type="PROSITE-ProRule" id="PRU00335"/>
    </source>
</evidence>
<dbReference type="Gene3D" id="1.10.357.10">
    <property type="entry name" value="Tetracycline Repressor, domain 2"/>
    <property type="match status" value="1"/>
</dbReference>
<keyword evidence="6" id="KW-1185">Reference proteome</keyword>
<gene>
    <name evidence="5" type="ORF">CWS20_10760</name>
</gene>
<evidence type="ECO:0000313" key="5">
    <source>
        <dbReference type="EMBL" id="PKG28991.1"/>
    </source>
</evidence>
<sequence>MLYLKEKERLIIESAIKLFAVKGFSSTSVQEIATECGISKGAFYLYFKSKDSLLESILAFYFDELQKQITITENSNLPTREKFVAQLTSTLDLIRDNKDFIIMQTREQAIPLNDKIKDLIFSKQTELQNFYKNGLRAVYGVDSTPYLWDLSTLLDGMVHAFIRFIIFDKELFSTKEISEYIMNRMDSIAASVKKGPPFISDDKMNQFFKKLNYCTPMETTTSVIANIRDKIKNLDDRESLEISLELIEEEINSKQPRLPIINGMLSNFNHYPELKEELINTLQSMG</sequence>
<keyword evidence="2 3" id="KW-0238">DNA-binding</keyword>
<proteinExistence type="predicted"/>
<dbReference type="GO" id="GO:0003677">
    <property type="term" value="F:DNA binding"/>
    <property type="evidence" value="ECO:0007669"/>
    <property type="project" value="UniProtKB-UniRule"/>
</dbReference>
<dbReference type="AlphaFoldDB" id="A0A2N0ZHM2"/>
<evidence type="ECO:0000259" key="4">
    <source>
        <dbReference type="PROSITE" id="PS50977"/>
    </source>
</evidence>
<organism evidence="5 6">
    <name type="scientific">Cytobacillus horneckiae</name>
    <dbReference type="NCBI Taxonomy" id="549687"/>
    <lineage>
        <taxon>Bacteria</taxon>
        <taxon>Bacillati</taxon>
        <taxon>Bacillota</taxon>
        <taxon>Bacilli</taxon>
        <taxon>Bacillales</taxon>
        <taxon>Bacillaceae</taxon>
        <taxon>Cytobacillus</taxon>
    </lineage>
</organism>
<accession>A0A2N0ZHM2</accession>
<feature type="DNA-binding region" description="H-T-H motif" evidence="3">
    <location>
        <begin position="28"/>
        <end position="47"/>
    </location>
</feature>
<name>A0A2N0ZHM2_9BACI</name>
<dbReference type="PROSITE" id="PS50977">
    <property type="entry name" value="HTH_TETR_2"/>
    <property type="match status" value="1"/>
</dbReference>
<evidence type="ECO:0000313" key="6">
    <source>
        <dbReference type="Proteomes" id="UP000233343"/>
    </source>
</evidence>
<reference evidence="5 6" key="1">
    <citation type="journal article" date="2010" name="Int. J. Syst. Evol. Microbiol.">
        <title>Bacillus horneckiae sp. nov., isolated from a spacecraft-assembly clean room.</title>
        <authorList>
            <person name="Vaishampayan P."/>
            <person name="Probst A."/>
            <person name="Krishnamurthi S."/>
            <person name="Ghosh S."/>
            <person name="Osman S."/>
            <person name="McDowall A."/>
            <person name="Ruckmani A."/>
            <person name="Mayilraj S."/>
            <person name="Venkateswaran K."/>
        </authorList>
    </citation>
    <scope>NUCLEOTIDE SEQUENCE [LARGE SCALE GENOMIC DNA]</scope>
    <source>
        <strain evidence="6">1PO1SC</strain>
    </source>
</reference>
<evidence type="ECO:0000256" key="2">
    <source>
        <dbReference type="ARBA" id="ARBA00023125"/>
    </source>
</evidence>
<keyword evidence="1" id="KW-0678">Repressor</keyword>
<comment type="caution">
    <text evidence="5">The sequence shown here is derived from an EMBL/GenBank/DDBJ whole genome shotgun (WGS) entry which is preliminary data.</text>
</comment>
<dbReference type="PROSITE" id="PS01081">
    <property type="entry name" value="HTH_TETR_1"/>
    <property type="match status" value="1"/>
</dbReference>
<evidence type="ECO:0000256" key="1">
    <source>
        <dbReference type="ARBA" id="ARBA00022491"/>
    </source>
</evidence>
<feature type="domain" description="HTH tetR-type" evidence="4">
    <location>
        <begin position="5"/>
        <end position="65"/>
    </location>
</feature>
<dbReference type="Proteomes" id="UP000233343">
    <property type="component" value="Unassembled WGS sequence"/>
</dbReference>
<dbReference type="PANTHER" id="PTHR43479:SF22">
    <property type="entry name" value="TRANSCRIPTIONAL REGULATOR, TETR FAMILY"/>
    <property type="match status" value="1"/>
</dbReference>